<gene>
    <name evidence="3" type="ORF">CYFUS_007713</name>
</gene>
<feature type="chain" id="PRO_5012806585" evidence="2">
    <location>
        <begin position="24"/>
        <end position="110"/>
    </location>
</feature>
<proteinExistence type="predicted"/>
<sequence length="110" mass="12213">MGFLKFLVWTACAVGLGVFLATADFNGRTPVEYVQREWKRQVQPSRVERVTNSLRDALDDAEDAVKRTTRQATPAAVKAPTPAPAPEAGPRERITHEDRAAIDRIIAQKK</sequence>
<evidence type="ECO:0000313" key="4">
    <source>
        <dbReference type="Proteomes" id="UP000217257"/>
    </source>
</evidence>
<organism evidence="3 4">
    <name type="scientific">Cystobacter fuscus</name>
    <dbReference type="NCBI Taxonomy" id="43"/>
    <lineage>
        <taxon>Bacteria</taxon>
        <taxon>Pseudomonadati</taxon>
        <taxon>Myxococcota</taxon>
        <taxon>Myxococcia</taxon>
        <taxon>Myxococcales</taxon>
        <taxon>Cystobacterineae</taxon>
        <taxon>Archangiaceae</taxon>
        <taxon>Cystobacter</taxon>
    </lineage>
</organism>
<reference evidence="3 4" key="1">
    <citation type="submission" date="2017-06" db="EMBL/GenBank/DDBJ databases">
        <title>Sequencing and comparative analysis of myxobacterial genomes.</title>
        <authorList>
            <person name="Rupp O."/>
            <person name="Goesmann A."/>
            <person name="Sogaard-Andersen L."/>
        </authorList>
    </citation>
    <scope>NUCLEOTIDE SEQUENCE [LARGE SCALE GENOMIC DNA]</scope>
    <source>
        <strain evidence="3 4">DSM 52655</strain>
    </source>
</reference>
<dbReference type="RefSeq" id="WP_095989814.1">
    <property type="nucleotide sequence ID" value="NZ_CP022098.1"/>
</dbReference>
<accession>A0A250JEB8</accession>
<keyword evidence="2" id="KW-0732">Signal</keyword>
<name>A0A250JEB8_9BACT</name>
<dbReference type="KEGG" id="cfus:CYFUS_007713"/>
<dbReference type="AlphaFoldDB" id="A0A250JEB8"/>
<evidence type="ECO:0000256" key="1">
    <source>
        <dbReference type="SAM" id="MobiDB-lite"/>
    </source>
</evidence>
<protein>
    <submittedName>
        <fullName evidence="3">Uncharacterized protein</fullName>
    </submittedName>
</protein>
<dbReference type="EMBL" id="CP022098">
    <property type="protein sequence ID" value="ATB42235.1"/>
    <property type="molecule type" value="Genomic_DNA"/>
</dbReference>
<feature type="region of interest" description="Disordered" evidence="1">
    <location>
        <begin position="58"/>
        <end position="97"/>
    </location>
</feature>
<evidence type="ECO:0000313" key="3">
    <source>
        <dbReference type="EMBL" id="ATB42235.1"/>
    </source>
</evidence>
<feature type="signal peptide" evidence="2">
    <location>
        <begin position="1"/>
        <end position="23"/>
    </location>
</feature>
<evidence type="ECO:0000256" key="2">
    <source>
        <dbReference type="SAM" id="SignalP"/>
    </source>
</evidence>
<dbReference type="Proteomes" id="UP000217257">
    <property type="component" value="Chromosome"/>
</dbReference>